<evidence type="ECO:0000256" key="2">
    <source>
        <dbReference type="ARBA" id="ARBA00023212"/>
    </source>
</evidence>
<feature type="compositionally biased region" description="Polar residues" evidence="3">
    <location>
        <begin position="289"/>
        <end position="300"/>
    </location>
</feature>
<feature type="compositionally biased region" description="Basic and acidic residues" evidence="3">
    <location>
        <begin position="256"/>
        <end position="268"/>
    </location>
</feature>
<keyword evidence="1" id="KW-0963">Cytoplasm</keyword>
<proteinExistence type="predicted"/>
<dbReference type="EMBL" id="JAPXFL010000005">
    <property type="protein sequence ID" value="KAK9507026.1"/>
    <property type="molecule type" value="Genomic_DNA"/>
</dbReference>
<dbReference type="Gene3D" id="1.20.960.40">
    <property type="match status" value="1"/>
</dbReference>
<feature type="compositionally biased region" description="Basic and acidic residues" evidence="3">
    <location>
        <begin position="224"/>
        <end position="234"/>
    </location>
</feature>
<dbReference type="Pfam" id="PF09398">
    <property type="entry name" value="FOP_dimer"/>
    <property type="match status" value="1"/>
</dbReference>
<reference evidence="5 6" key="1">
    <citation type="submission" date="2022-12" db="EMBL/GenBank/DDBJ databases">
        <title>Chromosome-level genome assembly of true bugs.</title>
        <authorList>
            <person name="Ma L."/>
            <person name="Li H."/>
        </authorList>
    </citation>
    <scope>NUCLEOTIDE SEQUENCE [LARGE SCALE GENOMIC DNA]</scope>
    <source>
        <strain evidence="5">Lab_2022b</strain>
    </source>
</reference>
<accession>A0AAW1DDD3</accession>
<keyword evidence="2" id="KW-0206">Cytoskeleton</keyword>
<sequence>MPEEENKKLRDLVSETLQSKGVLGRIQAEIRASVFLALEEQDVFKDKSPFINRQLKDFLKSSDGIAVISLVREFLEFFNLEFASMVFDPETQAGLDYNYEGRAKLASMLNLNDNDKHQPLLLNIIKMYKSLQNGQTEKEETPLNVNSRTTEISDKTVIKSSNHEENVKSSTSKIDRDKVNSKILTSEDFKSNLDKVVEKTSNKEVGAPSLSSLSNLPPIGKTSLPEHKEKKGSYDLKSLLDISSEKQYDDDFISSESEKIKKESKQDTISEVESEVEEISGISDVSAQPDDNTNDISISRASGHGDYLENL</sequence>
<feature type="region of interest" description="Disordered" evidence="3">
    <location>
        <begin position="254"/>
        <end position="311"/>
    </location>
</feature>
<organism evidence="5 6">
    <name type="scientific">Rhynocoris fuscipes</name>
    <dbReference type="NCBI Taxonomy" id="488301"/>
    <lineage>
        <taxon>Eukaryota</taxon>
        <taxon>Metazoa</taxon>
        <taxon>Ecdysozoa</taxon>
        <taxon>Arthropoda</taxon>
        <taxon>Hexapoda</taxon>
        <taxon>Insecta</taxon>
        <taxon>Pterygota</taxon>
        <taxon>Neoptera</taxon>
        <taxon>Paraneoptera</taxon>
        <taxon>Hemiptera</taxon>
        <taxon>Heteroptera</taxon>
        <taxon>Panheteroptera</taxon>
        <taxon>Cimicomorpha</taxon>
        <taxon>Reduviidae</taxon>
        <taxon>Harpactorinae</taxon>
        <taxon>Harpactorini</taxon>
        <taxon>Rhynocoris</taxon>
    </lineage>
</organism>
<dbReference type="Proteomes" id="UP001461498">
    <property type="component" value="Unassembled WGS sequence"/>
</dbReference>
<dbReference type="InterPro" id="IPR018993">
    <property type="entry name" value="FOP_dimerisation-dom_N"/>
</dbReference>
<dbReference type="PANTHER" id="PTHR15431">
    <property type="entry name" value="FGFR1 ONCOGENE PARTNER/LISH DOMAIN-CONTAINING PROTEIN"/>
    <property type="match status" value="1"/>
</dbReference>
<evidence type="ECO:0000256" key="1">
    <source>
        <dbReference type="ARBA" id="ARBA00022490"/>
    </source>
</evidence>
<evidence type="ECO:0000259" key="4">
    <source>
        <dbReference type="Pfam" id="PF09398"/>
    </source>
</evidence>
<dbReference type="GO" id="GO:0034453">
    <property type="term" value="P:microtubule anchoring"/>
    <property type="evidence" value="ECO:0007669"/>
    <property type="project" value="InterPro"/>
</dbReference>
<evidence type="ECO:0000256" key="3">
    <source>
        <dbReference type="SAM" id="MobiDB-lite"/>
    </source>
</evidence>
<gene>
    <name evidence="5" type="ORF">O3M35_008858</name>
</gene>
<dbReference type="PANTHER" id="PTHR15431:SF9">
    <property type="entry name" value="CENTROSOMAL PROTEIN 43"/>
    <property type="match status" value="1"/>
</dbReference>
<dbReference type="GO" id="GO:0005813">
    <property type="term" value="C:centrosome"/>
    <property type="evidence" value="ECO:0007669"/>
    <property type="project" value="TreeGrafter"/>
</dbReference>
<dbReference type="AlphaFoldDB" id="A0AAW1DDD3"/>
<comment type="caution">
    <text evidence="5">The sequence shown here is derived from an EMBL/GenBank/DDBJ whole genome shotgun (WGS) entry which is preliminary data.</text>
</comment>
<feature type="compositionally biased region" description="Low complexity" evidence="3">
    <location>
        <begin position="208"/>
        <end position="218"/>
    </location>
</feature>
<feature type="region of interest" description="Disordered" evidence="3">
    <location>
        <begin position="204"/>
        <end position="235"/>
    </location>
</feature>
<dbReference type="EMBL" id="JAPXFL010000005">
    <property type="protein sequence ID" value="KAK9507027.1"/>
    <property type="molecule type" value="Genomic_DNA"/>
</dbReference>
<evidence type="ECO:0000313" key="6">
    <source>
        <dbReference type="Proteomes" id="UP001461498"/>
    </source>
</evidence>
<name>A0AAW1DDD3_9HEMI</name>
<evidence type="ECO:0000313" key="5">
    <source>
        <dbReference type="EMBL" id="KAK9507027.1"/>
    </source>
</evidence>
<feature type="region of interest" description="Disordered" evidence="3">
    <location>
        <begin position="156"/>
        <end position="175"/>
    </location>
</feature>
<keyword evidence="6" id="KW-1185">Reference proteome</keyword>
<protein>
    <recommendedName>
        <fullName evidence="4">FGFR1 oncogene partner (FOP) N-terminal dimerisation domain-containing protein</fullName>
    </recommendedName>
</protein>
<feature type="domain" description="FGFR1 oncogene partner (FOP) N-terminal dimerisation" evidence="4">
    <location>
        <begin position="47"/>
        <end position="126"/>
    </location>
</feature>